<organism evidence="6 7">
    <name type="scientific">Nitritalea halalkaliphila LW7</name>
    <dbReference type="NCBI Taxonomy" id="1189621"/>
    <lineage>
        <taxon>Bacteria</taxon>
        <taxon>Pseudomonadati</taxon>
        <taxon>Bacteroidota</taxon>
        <taxon>Cytophagia</taxon>
        <taxon>Cytophagales</taxon>
        <taxon>Cyclobacteriaceae</taxon>
        <taxon>Nitritalea</taxon>
    </lineage>
</organism>
<dbReference type="Gene3D" id="2.102.10.10">
    <property type="entry name" value="Rieske [2Fe-2S] iron-sulphur domain"/>
    <property type="match status" value="1"/>
</dbReference>
<dbReference type="OrthoDB" id="9767869at2"/>
<dbReference type="SUPFAM" id="SSF50022">
    <property type="entry name" value="ISP domain"/>
    <property type="match status" value="1"/>
</dbReference>
<feature type="domain" description="Rieske" evidence="5">
    <location>
        <begin position="103"/>
        <end position="172"/>
    </location>
</feature>
<evidence type="ECO:0000256" key="1">
    <source>
        <dbReference type="ARBA" id="ARBA00022714"/>
    </source>
</evidence>
<evidence type="ECO:0000256" key="3">
    <source>
        <dbReference type="ARBA" id="ARBA00023004"/>
    </source>
</evidence>
<dbReference type="STRING" id="1189621.A3SI_09702"/>
<keyword evidence="1" id="KW-0001">2Fe-2S</keyword>
<protein>
    <recommendedName>
        <fullName evidence="5">Rieske domain-containing protein</fullName>
    </recommendedName>
</protein>
<keyword evidence="3" id="KW-0408">Iron</keyword>
<dbReference type="PROSITE" id="PS51296">
    <property type="entry name" value="RIESKE"/>
    <property type="match status" value="1"/>
</dbReference>
<comment type="caution">
    <text evidence="6">The sequence shown here is derived from an EMBL/GenBank/DDBJ whole genome shotgun (WGS) entry which is preliminary data.</text>
</comment>
<dbReference type="InterPro" id="IPR017941">
    <property type="entry name" value="Rieske_2Fe-2S"/>
</dbReference>
<dbReference type="AlphaFoldDB" id="I5C3R2"/>
<dbReference type="GO" id="GO:0046872">
    <property type="term" value="F:metal ion binding"/>
    <property type="evidence" value="ECO:0007669"/>
    <property type="project" value="UniProtKB-KW"/>
</dbReference>
<dbReference type="EMBL" id="AJYA01000020">
    <property type="protein sequence ID" value="EIM76464.1"/>
    <property type="molecule type" value="Genomic_DNA"/>
</dbReference>
<keyword evidence="2" id="KW-0479">Metal-binding</keyword>
<dbReference type="Proteomes" id="UP000005551">
    <property type="component" value="Unassembled WGS sequence"/>
</dbReference>
<keyword evidence="4" id="KW-0411">Iron-sulfur</keyword>
<dbReference type="Pfam" id="PF00355">
    <property type="entry name" value="Rieske"/>
    <property type="match status" value="1"/>
</dbReference>
<reference evidence="6 7" key="1">
    <citation type="submission" date="2012-05" db="EMBL/GenBank/DDBJ databases">
        <title>Genome sequence of Nitritalea halalkaliphila LW7.</title>
        <authorList>
            <person name="Jangir P.K."/>
            <person name="Singh A."/>
            <person name="Shivaji S."/>
            <person name="Sharma R."/>
        </authorList>
    </citation>
    <scope>NUCLEOTIDE SEQUENCE [LARGE SCALE GENOMIC DNA]</scope>
    <source>
        <strain evidence="6 7">LW7</strain>
    </source>
</reference>
<evidence type="ECO:0000259" key="5">
    <source>
        <dbReference type="PROSITE" id="PS51296"/>
    </source>
</evidence>
<dbReference type="InterPro" id="IPR036922">
    <property type="entry name" value="Rieske_2Fe-2S_sf"/>
</dbReference>
<evidence type="ECO:0000256" key="2">
    <source>
        <dbReference type="ARBA" id="ARBA00022723"/>
    </source>
</evidence>
<name>I5C3R2_9BACT</name>
<keyword evidence="7" id="KW-1185">Reference proteome</keyword>
<evidence type="ECO:0000313" key="7">
    <source>
        <dbReference type="Proteomes" id="UP000005551"/>
    </source>
</evidence>
<gene>
    <name evidence="6" type="ORF">A3SI_09702</name>
</gene>
<sequence>MEKFLATPSERIKHESEPRRAFLKKISVLTGASLLSIPILSSCDSTEEEPLDEEIFDTFSYNLRDPQSPVRFWPNGLILELDRLPELRRTGSWMWIKEANCMVINDRGISYTPLDTRCTHCRNKDRWSYRQEVLTCGHHNSEFDRRGNVRRGPAVAPLLVYSASFSLDNILTVNLTSYSERL</sequence>
<dbReference type="GO" id="GO:0051537">
    <property type="term" value="F:2 iron, 2 sulfur cluster binding"/>
    <property type="evidence" value="ECO:0007669"/>
    <property type="project" value="UniProtKB-KW"/>
</dbReference>
<proteinExistence type="predicted"/>
<evidence type="ECO:0000256" key="4">
    <source>
        <dbReference type="ARBA" id="ARBA00023014"/>
    </source>
</evidence>
<accession>I5C3R2</accession>
<evidence type="ECO:0000313" key="6">
    <source>
        <dbReference type="EMBL" id="EIM76464.1"/>
    </source>
</evidence>